<sequence length="276" mass="31539">MGLRKISQYSVLHSPCSICAAQRLQVVQASRRQLIRTCAVGPQLATSISSAPGLKSEPWTDSPGQQNALVELKQRFHNEAAPPDEATLKWYLRDRYFDVDEAEQKLRTMLSWRKTFQPQSTTPQMVAAELASGKAYVHKYTDRYGRPPIVVRTRLHVTGQYPLSDSKRLAAYLIDTAISQMPPGGEQIVGIFDLREFQFAQNADFQLAAFLVEAFFEYYPRRVSQVLFVDAPWVFFPAWEIIKPLMRKYATLVRFCSVAELRSEFFTGETLPSDFR</sequence>
<dbReference type="SUPFAM" id="SSF52087">
    <property type="entry name" value="CRAL/TRIO domain"/>
    <property type="match status" value="1"/>
</dbReference>
<reference evidence="2 3" key="1">
    <citation type="journal article" date="2023" name="IScience">
        <title>Expanded male sex-determining region conserved during the evolution of homothallism in the green alga Volvox.</title>
        <authorList>
            <person name="Yamamoto K."/>
            <person name="Matsuzaki R."/>
            <person name="Mahakham W."/>
            <person name="Heman W."/>
            <person name="Sekimoto H."/>
            <person name="Kawachi M."/>
            <person name="Minakuchi Y."/>
            <person name="Toyoda A."/>
            <person name="Nozaki H."/>
        </authorList>
    </citation>
    <scope>NUCLEOTIDE SEQUENCE [LARGE SCALE GENOMIC DNA]</scope>
    <source>
        <strain evidence="2 3">NIES-4468</strain>
    </source>
</reference>
<organism evidence="2 3">
    <name type="scientific">Volvox africanus</name>
    <dbReference type="NCBI Taxonomy" id="51714"/>
    <lineage>
        <taxon>Eukaryota</taxon>
        <taxon>Viridiplantae</taxon>
        <taxon>Chlorophyta</taxon>
        <taxon>core chlorophytes</taxon>
        <taxon>Chlorophyceae</taxon>
        <taxon>CS clade</taxon>
        <taxon>Chlamydomonadales</taxon>
        <taxon>Volvocaceae</taxon>
        <taxon>Volvox</taxon>
    </lineage>
</organism>
<dbReference type="Proteomes" id="UP001165090">
    <property type="component" value="Unassembled WGS sequence"/>
</dbReference>
<evidence type="ECO:0000259" key="1">
    <source>
        <dbReference type="PROSITE" id="PS50191"/>
    </source>
</evidence>
<evidence type="ECO:0000313" key="3">
    <source>
        <dbReference type="Proteomes" id="UP001165090"/>
    </source>
</evidence>
<accession>A0ABQ5S2B5</accession>
<dbReference type="SMART" id="SM00516">
    <property type="entry name" value="SEC14"/>
    <property type="match status" value="1"/>
</dbReference>
<proteinExistence type="predicted"/>
<dbReference type="PROSITE" id="PS50191">
    <property type="entry name" value="CRAL_TRIO"/>
    <property type="match status" value="1"/>
</dbReference>
<feature type="domain" description="CRAL-TRIO" evidence="1">
    <location>
        <begin position="123"/>
        <end position="276"/>
    </location>
</feature>
<dbReference type="SUPFAM" id="SSF46938">
    <property type="entry name" value="CRAL/TRIO N-terminal domain"/>
    <property type="match status" value="1"/>
</dbReference>
<comment type="caution">
    <text evidence="2">The sequence shown here is derived from an EMBL/GenBank/DDBJ whole genome shotgun (WGS) entry which is preliminary data.</text>
</comment>
<dbReference type="PANTHER" id="PTHR47556:SF1">
    <property type="entry name" value="SEC14P-LIKE PHOSPHATIDYLINOSITOL TRANSFER FAMILY PROTEIN"/>
    <property type="match status" value="1"/>
</dbReference>
<dbReference type="InterPro" id="IPR036273">
    <property type="entry name" value="CRAL/TRIO_N_dom_sf"/>
</dbReference>
<dbReference type="EMBL" id="BSDZ01000015">
    <property type="protein sequence ID" value="GLI63411.1"/>
    <property type="molecule type" value="Genomic_DNA"/>
</dbReference>
<keyword evidence="3" id="KW-1185">Reference proteome</keyword>
<gene>
    <name evidence="2" type="ORF">VaNZ11_006377</name>
</gene>
<name>A0ABQ5S2B5_9CHLO</name>
<evidence type="ECO:0000313" key="2">
    <source>
        <dbReference type="EMBL" id="GLI63411.1"/>
    </source>
</evidence>
<dbReference type="InterPro" id="IPR001251">
    <property type="entry name" value="CRAL-TRIO_dom"/>
</dbReference>
<dbReference type="CDD" id="cd00170">
    <property type="entry name" value="SEC14"/>
    <property type="match status" value="1"/>
</dbReference>
<dbReference type="Gene3D" id="3.40.525.10">
    <property type="entry name" value="CRAL-TRIO lipid binding domain"/>
    <property type="match status" value="1"/>
</dbReference>
<dbReference type="Pfam" id="PF00650">
    <property type="entry name" value="CRAL_TRIO"/>
    <property type="match status" value="1"/>
</dbReference>
<dbReference type="InterPro" id="IPR036865">
    <property type="entry name" value="CRAL-TRIO_dom_sf"/>
</dbReference>
<protein>
    <recommendedName>
        <fullName evidence="1">CRAL-TRIO domain-containing protein</fullName>
    </recommendedName>
</protein>
<dbReference type="PANTHER" id="PTHR47556">
    <property type="entry name" value="SEC14P-LIKE PHOSPHATIDYLINOSITOL TRANSFER FAMILY PROTEIN"/>
    <property type="match status" value="1"/>
</dbReference>